<keyword evidence="1" id="KW-1133">Transmembrane helix</keyword>
<evidence type="ECO:0000256" key="1">
    <source>
        <dbReference type="SAM" id="Phobius"/>
    </source>
</evidence>
<evidence type="ECO:0000259" key="2">
    <source>
        <dbReference type="Pfam" id="PF09834"/>
    </source>
</evidence>
<dbReference type="InterPro" id="IPR018638">
    <property type="entry name" value="DUF2061_membrane"/>
</dbReference>
<gene>
    <name evidence="3" type="ORF">BECKDK2373B_GA0170837_10142</name>
</gene>
<organism evidence="3">
    <name type="scientific">Candidatus Kentrum sp. DK</name>
    <dbReference type="NCBI Taxonomy" id="2126562"/>
    <lineage>
        <taxon>Bacteria</taxon>
        <taxon>Pseudomonadati</taxon>
        <taxon>Pseudomonadota</taxon>
        <taxon>Gammaproteobacteria</taxon>
        <taxon>Candidatus Kentrum</taxon>
    </lineage>
</organism>
<evidence type="ECO:0000313" key="3">
    <source>
        <dbReference type="EMBL" id="VFJ46711.1"/>
    </source>
</evidence>
<dbReference type="EMBL" id="CAADEX010000014">
    <property type="protein sequence ID" value="VFJ46711.1"/>
    <property type="molecule type" value="Genomic_DNA"/>
</dbReference>
<feature type="transmembrane region" description="Helical" evidence="1">
    <location>
        <begin position="12"/>
        <end position="33"/>
    </location>
</feature>
<dbReference type="AlphaFoldDB" id="A0A450S4I9"/>
<keyword evidence="1" id="KW-0812">Transmembrane</keyword>
<accession>A0A450S4I9</accession>
<feature type="domain" description="DUF2061" evidence="2">
    <location>
        <begin position="13"/>
        <end position="64"/>
    </location>
</feature>
<protein>
    <submittedName>
        <fullName evidence="3">Uncharacterized membrane protein</fullName>
    </submittedName>
</protein>
<keyword evidence="1" id="KW-0472">Membrane</keyword>
<sequence length="90" mass="10301">MSEDIRESHLRSILKAITWRMLATSTTFIIAYFVTGESVVAFTIAGIETVMKLAIYYLHERAWQLLPRGTLRTLFIKGTRIEKNTSPPVE</sequence>
<name>A0A450S4I9_9GAMM</name>
<proteinExistence type="predicted"/>
<reference evidence="3" key="1">
    <citation type="submission" date="2019-02" db="EMBL/GenBank/DDBJ databases">
        <authorList>
            <person name="Gruber-Vodicka R. H."/>
            <person name="Seah K. B. B."/>
        </authorList>
    </citation>
    <scope>NUCLEOTIDE SEQUENCE</scope>
    <source>
        <strain evidence="3">BECK_DK47</strain>
    </source>
</reference>
<dbReference type="Pfam" id="PF09834">
    <property type="entry name" value="DUF2061"/>
    <property type="match status" value="1"/>
</dbReference>